<dbReference type="EMBL" id="AUZX01003621">
    <property type="protein sequence ID" value="EQD73409.1"/>
    <property type="molecule type" value="Genomic_DNA"/>
</dbReference>
<dbReference type="AlphaFoldDB" id="T1CW71"/>
<reference evidence="1" key="2">
    <citation type="journal article" date="2014" name="ISME J.">
        <title>Microbial stratification in low pH oxic and suboxic macroscopic growths along an acid mine drainage.</title>
        <authorList>
            <person name="Mendez-Garcia C."/>
            <person name="Mesa V."/>
            <person name="Sprenger R.R."/>
            <person name="Richter M."/>
            <person name="Diez M.S."/>
            <person name="Solano J."/>
            <person name="Bargiela R."/>
            <person name="Golyshina O.V."/>
            <person name="Manteca A."/>
            <person name="Ramos J.L."/>
            <person name="Gallego J.R."/>
            <person name="Llorente I."/>
            <person name="Martins Dos Santos V.A."/>
            <person name="Jensen O.N."/>
            <person name="Pelaez A.I."/>
            <person name="Sanchez J."/>
            <person name="Ferrer M."/>
        </authorList>
    </citation>
    <scope>NUCLEOTIDE SEQUENCE</scope>
</reference>
<evidence type="ECO:0000313" key="1">
    <source>
        <dbReference type="EMBL" id="EQD73409.1"/>
    </source>
</evidence>
<sequence length="131" mass="14418">MRACDLDSSLPAEHQARAIWAFVQSLDLQTLYAQIRAVEGSVGRDQNVGLTRNPGCDDLSLRHLQRHGVVEAQRAIDRPPLIRPRSAILHSAAAWASSAQSRWPPAVRAIRCPAGQSLIWRYTNAELVAAC</sequence>
<protein>
    <submittedName>
        <fullName evidence="1">Uncharacterized protein</fullName>
    </submittedName>
</protein>
<feature type="non-terminal residue" evidence="1">
    <location>
        <position position="131"/>
    </location>
</feature>
<gene>
    <name evidence="1" type="ORF">B1A_04971</name>
</gene>
<accession>T1CW71</accession>
<proteinExistence type="predicted"/>
<reference evidence="1" key="1">
    <citation type="submission" date="2013-08" db="EMBL/GenBank/DDBJ databases">
        <authorList>
            <person name="Mendez C."/>
            <person name="Richter M."/>
            <person name="Ferrer M."/>
            <person name="Sanchez J."/>
        </authorList>
    </citation>
    <scope>NUCLEOTIDE SEQUENCE</scope>
</reference>
<name>T1CW71_9ZZZZ</name>
<organism evidence="1">
    <name type="scientific">mine drainage metagenome</name>
    <dbReference type="NCBI Taxonomy" id="410659"/>
    <lineage>
        <taxon>unclassified sequences</taxon>
        <taxon>metagenomes</taxon>
        <taxon>ecological metagenomes</taxon>
    </lineage>
</organism>
<comment type="caution">
    <text evidence="1">The sequence shown here is derived from an EMBL/GenBank/DDBJ whole genome shotgun (WGS) entry which is preliminary data.</text>
</comment>